<sequence length="38" mass="4164">MPGHGRPGHEGSRPVGIDWRLREPMPAEAWTTASVARP</sequence>
<evidence type="ECO:0000313" key="2">
    <source>
        <dbReference type="EMBL" id="ERK55186.1"/>
    </source>
</evidence>
<organism evidence="2 3">
    <name type="scientific">Propionibacterium acidifaciens F0233</name>
    <dbReference type="NCBI Taxonomy" id="553198"/>
    <lineage>
        <taxon>Bacteria</taxon>
        <taxon>Bacillati</taxon>
        <taxon>Actinomycetota</taxon>
        <taxon>Actinomycetes</taxon>
        <taxon>Propionibacteriales</taxon>
        <taxon>Propionibacteriaceae</taxon>
        <taxon>Propionibacterium</taxon>
    </lineage>
</organism>
<evidence type="ECO:0000256" key="1">
    <source>
        <dbReference type="SAM" id="MobiDB-lite"/>
    </source>
</evidence>
<dbReference type="Proteomes" id="UP000017052">
    <property type="component" value="Unassembled WGS sequence"/>
</dbReference>
<keyword evidence="3" id="KW-1185">Reference proteome</keyword>
<gene>
    <name evidence="2" type="ORF">HMPREF0682_2722</name>
</gene>
<name>U2QFG8_9ACTN</name>
<dbReference type="AlphaFoldDB" id="U2QFG8"/>
<protein>
    <submittedName>
        <fullName evidence="2">Uncharacterized protein</fullName>
    </submittedName>
</protein>
<proteinExistence type="predicted"/>
<feature type="region of interest" description="Disordered" evidence="1">
    <location>
        <begin position="1"/>
        <end position="38"/>
    </location>
</feature>
<evidence type="ECO:0000313" key="3">
    <source>
        <dbReference type="Proteomes" id="UP000017052"/>
    </source>
</evidence>
<reference evidence="2" key="1">
    <citation type="submission" date="2013-08" db="EMBL/GenBank/DDBJ databases">
        <authorList>
            <person name="Durkin A.S."/>
            <person name="Haft D.R."/>
            <person name="McCorrison J."/>
            <person name="Torralba M."/>
            <person name="Gillis M."/>
            <person name="Haft D.H."/>
            <person name="Methe B."/>
            <person name="Sutton G."/>
            <person name="Nelson K.E."/>
        </authorList>
    </citation>
    <scope>NUCLEOTIDE SEQUENCE [LARGE SCALE GENOMIC DNA]</scope>
    <source>
        <strain evidence="2">F0233</strain>
    </source>
</reference>
<dbReference type="EMBL" id="ACVN02000192">
    <property type="protein sequence ID" value="ERK55186.1"/>
    <property type="molecule type" value="Genomic_DNA"/>
</dbReference>
<accession>U2QFG8</accession>
<comment type="caution">
    <text evidence="2">The sequence shown here is derived from an EMBL/GenBank/DDBJ whole genome shotgun (WGS) entry which is preliminary data.</text>
</comment>